<name>A0A8H4KQA7_9HYPO</name>
<dbReference type="PROSITE" id="PS50013">
    <property type="entry name" value="CHROMO_2"/>
    <property type="match status" value="1"/>
</dbReference>
<dbReference type="InterPro" id="IPR000953">
    <property type="entry name" value="Chromo/chromo_shadow_dom"/>
</dbReference>
<evidence type="ECO:0000256" key="1">
    <source>
        <dbReference type="ARBA" id="ARBA00011353"/>
    </source>
</evidence>
<dbReference type="OrthoDB" id="433924at2759"/>
<gene>
    <name evidence="3" type="ORF">F53441_3971</name>
</gene>
<comment type="subunit">
    <text evidence="1">Component of the NuA4 histone acetyltransferase complex.</text>
</comment>
<comment type="caution">
    <text evidence="3">The sequence shown here is derived from an EMBL/GenBank/DDBJ whole genome shotgun (WGS) entry which is preliminary data.</text>
</comment>
<evidence type="ECO:0000313" key="4">
    <source>
        <dbReference type="Proteomes" id="UP000605986"/>
    </source>
</evidence>
<dbReference type="GO" id="GO:0006338">
    <property type="term" value="P:chromatin remodeling"/>
    <property type="evidence" value="ECO:0007669"/>
    <property type="project" value="UniProtKB-ARBA"/>
</dbReference>
<dbReference type="AlphaFoldDB" id="A0A8H4KQA7"/>
<proteinExistence type="predicted"/>
<evidence type="ECO:0000313" key="3">
    <source>
        <dbReference type="EMBL" id="KAF4453343.1"/>
    </source>
</evidence>
<dbReference type="CDD" id="cd00024">
    <property type="entry name" value="CD_CSD"/>
    <property type="match status" value="1"/>
</dbReference>
<reference evidence="3" key="1">
    <citation type="submission" date="2020-01" db="EMBL/GenBank/DDBJ databases">
        <title>Identification and distribution of gene clusters putatively required for synthesis of sphingolipid metabolism inhibitors in phylogenetically diverse species of the filamentous fungus Fusarium.</title>
        <authorList>
            <person name="Kim H.-S."/>
            <person name="Busman M."/>
            <person name="Brown D.W."/>
            <person name="Divon H."/>
            <person name="Uhlig S."/>
            <person name="Proctor R.H."/>
        </authorList>
    </citation>
    <scope>NUCLEOTIDE SEQUENCE</scope>
    <source>
        <strain evidence="3">NRRL 53441</strain>
    </source>
</reference>
<evidence type="ECO:0000259" key="2">
    <source>
        <dbReference type="PROSITE" id="PS50013"/>
    </source>
</evidence>
<accession>A0A8H4KQA7</accession>
<dbReference type="InterPro" id="IPR023780">
    <property type="entry name" value="Chromo_domain"/>
</dbReference>
<keyword evidence="4" id="KW-1185">Reference proteome</keyword>
<dbReference type="InterPro" id="IPR016197">
    <property type="entry name" value="Chromo-like_dom_sf"/>
</dbReference>
<organism evidence="3 4">
    <name type="scientific">Fusarium austroafricanum</name>
    <dbReference type="NCBI Taxonomy" id="2364996"/>
    <lineage>
        <taxon>Eukaryota</taxon>
        <taxon>Fungi</taxon>
        <taxon>Dikarya</taxon>
        <taxon>Ascomycota</taxon>
        <taxon>Pezizomycotina</taxon>
        <taxon>Sordariomycetes</taxon>
        <taxon>Hypocreomycetidae</taxon>
        <taxon>Hypocreales</taxon>
        <taxon>Nectriaceae</taxon>
        <taxon>Fusarium</taxon>
        <taxon>Fusarium concolor species complex</taxon>
    </lineage>
</organism>
<dbReference type="Pfam" id="PF00385">
    <property type="entry name" value="Chromo"/>
    <property type="match status" value="1"/>
</dbReference>
<dbReference type="EMBL" id="JAADJG010000156">
    <property type="protein sequence ID" value="KAF4453343.1"/>
    <property type="molecule type" value="Genomic_DNA"/>
</dbReference>
<dbReference type="Proteomes" id="UP000605986">
    <property type="component" value="Unassembled WGS sequence"/>
</dbReference>
<dbReference type="SUPFAM" id="SSF54160">
    <property type="entry name" value="Chromo domain-like"/>
    <property type="match status" value="1"/>
</dbReference>
<feature type="domain" description="Chromo" evidence="2">
    <location>
        <begin position="82"/>
        <end position="133"/>
    </location>
</feature>
<dbReference type="Gene3D" id="2.40.50.40">
    <property type="match status" value="1"/>
</dbReference>
<sequence length="133" mass="15825">MSDYAPPFTDFTMAPHRRITHHLVSRLNKRVQLFVEWSDHPGGHWEGTSFDEDAIQHVDERLVLNYWKSRGGREKMTGLEVFHVFRIIAERVHENKHEYKVQWVGYSRQNISWEPAVRMQTISPAAIEVWQQK</sequence>
<protein>
    <recommendedName>
        <fullName evidence="2">Chromo domain-containing protein</fullName>
    </recommendedName>
</protein>